<accession>A0AAD1HWP3</accession>
<protein>
    <recommendedName>
        <fullName evidence="3">Lipoprotein LppL</fullName>
    </recommendedName>
</protein>
<reference evidence="1 2" key="1">
    <citation type="journal article" date="2019" name="Emerg. Microbes Infect.">
        <title>Comprehensive subspecies identification of 175 nontuberculous mycobacteria species based on 7547 genomic profiles.</title>
        <authorList>
            <person name="Matsumoto Y."/>
            <person name="Kinjo T."/>
            <person name="Motooka D."/>
            <person name="Nabeya D."/>
            <person name="Jung N."/>
            <person name="Uechi K."/>
            <person name="Horii T."/>
            <person name="Iida T."/>
            <person name="Fujita J."/>
            <person name="Nakamura S."/>
        </authorList>
    </citation>
    <scope>NUCLEOTIDE SEQUENCE [LARGE SCALE GENOMIC DNA]</scope>
    <source>
        <strain evidence="1 2">JCM 12143</strain>
    </source>
</reference>
<keyword evidence="2" id="KW-1185">Reference proteome</keyword>
<gene>
    <name evidence="1" type="primary">lppL</name>
    <name evidence="1" type="ORF">MTER_23540</name>
</gene>
<organism evidence="1 2">
    <name type="scientific">Mycolicibacter terrae</name>
    <dbReference type="NCBI Taxonomy" id="1788"/>
    <lineage>
        <taxon>Bacteria</taxon>
        <taxon>Bacillati</taxon>
        <taxon>Actinomycetota</taxon>
        <taxon>Actinomycetes</taxon>
        <taxon>Mycobacteriales</taxon>
        <taxon>Mycobacteriaceae</taxon>
        <taxon>Mycolicibacter</taxon>
    </lineage>
</organism>
<proteinExistence type="predicted"/>
<evidence type="ECO:0008006" key="3">
    <source>
        <dbReference type="Google" id="ProtNLM"/>
    </source>
</evidence>
<name>A0AAD1HWP3_9MYCO</name>
<dbReference type="SUPFAM" id="SSF63829">
    <property type="entry name" value="Calcium-dependent phosphotriesterase"/>
    <property type="match status" value="1"/>
</dbReference>
<dbReference type="Gene3D" id="2.130.10.10">
    <property type="entry name" value="YVTN repeat-like/Quinoprotein amine dehydrogenase"/>
    <property type="match status" value="1"/>
</dbReference>
<sequence length="378" mass="38585">MLPGHAEPASAPSLDSGFAPESITDREELEELPVLKHSPRRPGPFCRGLLLSLLLVLTACSSNPVTAPPPTIPPAQPAVSPAISQRPAGTVRPLGGRATGAVFDAATGVLVVLCPGADAQTPATVNLVGAPGPTVLALPGPATAVTGDGAGVAYLSSRGGYFTVDLTTRRINRIGVDDAADVDFTAIARRSDGTMVLGTADGAVHTLTSEGTRTAERAKIFARVDELVAQDNTSVVLDRGQTSVTTIGPDGKPQYALRAGQGATTLAAAPHGPVLAADTRGGQLLVYGADPLMLRQAYPVPQAPYGVAGSGGFAWVSQTATNTVVGYDLSTGIPVEKVRYPTVQQPNTLAFDDTSDTLYVVSGTGAGAQVIEHATGQR</sequence>
<dbReference type="Proteomes" id="UP000467636">
    <property type="component" value="Chromosome"/>
</dbReference>
<evidence type="ECO:0000313" key="1">
    <source>
        <dbReference type="EMBL" id="BBX22943.1"/>
    </source>
</evidence>
<dbReference type="InterPro" id="IPR015943">
    <property type="entry name" value="WD40/YVTN_repeat-like_dom_sf"/>
</dbReference>
<evidence type="ECO:0000313" key="2">
    <source>
        <dbReference type="Proteomes" id="UP000467636"/>
    </source>
</evidence>
<dbReference type="EMBL" id="AP022564">
    <property type="protein sequence ID" value="BBX22943.1"/>
    <property type="molecule type" value="Genomic_DNA"/>
</dbReference>
<dbReference type="AlphaFoldDB" id="A0AAD1HWP3"/>